<dbReference type="AlphaFoldDB" id="Q97KX2"/>
<dbReference type="RefSeq" id="WP_010964112.1">
    <property type="nucleotide sequence ID" value="NC_003030.1"/>
</dbReference>
<dbReference type="InterPro" id="IPR036291">
    <property type="entry name" value="NAD(P)-bd_dom_sf"/>
</dbReference>
<evidence type="ECO:0000256" key="1">
    <source>
        <dbReference type="ARBA" id="ARBA00007637"/>
    </source>
</evidence>
<dbReference type="GO" id="GO:0033320">
    <property type="term" value="P:UDP-D-xylose biosynthetic process"/>
    <property type="evidence" value="ECO:0007669"/>
    <property type="project" value="UniProtKB-UniPathway"/>
</dbReference>
<dbReference type="Gene3D" id="3.40.50.720">
    <property type="entry name" value="NAD(P)-binding Rossmann-like Domain"/>
    <property type="match status" value="1"/>
</dbReference>
<evidence type="ECO:0000259" key="2">
    <source>
        <dbReference type="Pfam" id="PF01370"/>
    </source>
</evidence>
<dbReference type="GeneID" id="44997305"/>
<proteinExistence type="inferred from homology"/>
<evidence type="ECO:0000313" key="3">
    <source>
        <dbReference type="EMBL" id="AAK78770.1"/>
    </source>
</evidence>
<dbReference type="PANTHER" id="PTHR43000">
    <property type="entry name" value="DTDP-D-GLUCOSE 4,6-DEHYDRATASE-RELATED"/>
    <property type="match status" value="1"/>
</dbReference>
<sequence length="315" mass="34908">MHYLITGGAGFIGTNLTLRLLNAGHKVTVLDNFSATLPDRLNNTKATVIKGSVLDRNLVFSLVNKCDYIIHLAAVVGVRLAMLKGIEGLKVSCTGTDNMLEAAHLYNKGIFISSSSAIYGKISKKSVDEEDDSVLGTSKKPSWLYSVGKLTEEHLVLAYHRELGVKVKIGRFFNVIGPYQVGNYGMVVPTFINVALEEKPIQVYGNGQQTRTFGYIEDILNGLQLVLNYGEIGEIYNIGGTEEIRILDLAKKIKVLTQSNSNINLVPYEKAFDKNFEETLQRVPDISKLKKLGYTPHYSLDEALKSIIKYEVSKK</sequence>
<dbReference type="STRING" id="272562.CA_C0794"/>
<gene>
    <name evidence="3" type="ordered locus">CA_C0794</name>
</gene>
<dbReference type="InterPro" id="IPR001509">
    <property type="entry name" value="Epimerase_deHydtase"/>
</dbReference>
<dbReference type="PIR" id="G96997">
    <property type="entry name" value="G96997"/>
</dbReference>
<dbReference type="SUPFAM" id="SSF51735">
    <property type="entry name" value="NAD(P)-binding Rossmann-fold domains"/>
    <property type="match status" value="1"/>
</dbReference>
<comment type="similarity">
    <text evidence="1">Belongs to the NAD(P)-dependent epimerase/dehydratase family.</text>
</comment>
<dbReference type="OrthoDB" id="142826at2"/>
<dbReference type="PATRIC" id="fig|272562.8.peg.999"/>
<dbReference type="EMBL" id="AE001437">
    <property type="protein sequence ID" value="AAK78770.1"/>
    <property type="molecule type" value="Genomic_DNA"/>
</dbReference>
<reference evidence="3 4" key="1">
    <citation type="journal article" date="2001" name="J. Bacteriol.">
        <title>Genome sequence and comparative analysis of the solvent-producing bacterium Clostridium acetobutylicum.</title>
        <authorList>
            <person name="Nolling J."/>
            <person name="Breton G."/>
            <person name="Omelchenko M.V."/>
            <person name="Makarova K.S."/>
            <person name="Zeng Q."/>
            <person name="Gibson R."/>
            <person name="Lee H.M."/>
            <person name="Dubois J."/>
            <person name="Qiu D."/>
            <person name="Hitti J."/>
            <person name="Wolf Y.I."/>
            <person name="Tatusov R.L."/>
            <person name="Sabathe F."/>
            <person name="Doucette-Stamm L."/>
            <person name="Soucaille P."/>
            <person name="Daly M.J."/>
            <person name="Bennett G.N."/>
            <person name="Koonin E.V."/>
            <person name="Smith D.R."/>
        </authorList>
    </citation>
    <scope>NUCLEOTIDE SEQUENCE [LARGE SCALE GENOMIC DNA]</scope>
    <source>
        <strain evidence="4">ATCC 824 / DSM 792 / JCM 1419 / LMG 5710 / VKM B-1787</strain>
    </source>
</reference>
<dbReference type="HOGENOM" id="CLU_007383_4_0_9"/>
<dbReference type="Proteomes" id="UP000000814">
    <property type="component" value="Chromosome"/>
</dbReference>
<keyword evidence="4" id="KW-1185">Reference proteome</keyword>
<dbReference type="KEGG" id="cac:CA_C0794"/>
<dbReference type="Pfam" id="PF01370">
    <property type="entry name" value="Epimerase"/>
    <property type="match status" value="1"/>
</dbReference>
<protein>
    <submittedName>
        <fullName evidence="3">Nucleoside-diphosphate-sugar epimerase (UDP-glucose 4-epimerase)</fullName>
    </submittedName>
</protein>
<dbReference type="UniPathway" id="UPA00796">
    <property type="reaction ID" value="UER00771"/>
</dbReference>
<organism evidence="3 4">
    <name type="scientific">Clostridium acetobutylicum (strain ATCC 824 / DSM 792 / JCM 1419 / IAM 19013 / LMG 5710 / NBRC 13948 / NRRL B-527 / VKM B-1787 / 2291 / W)</name>
    <dbReference type="NCBI Taxonomy" id="272562"/>
    <lineage>
        <taxon>Bacteria</taxon>
        <taxon>Bacillati</taxon>
        <taxon>Bacillota</taxon>
        <taxon>Clostridia</taxon>
        <taxon>Eubacteriales</taxon>
        <taxon>Clostridiaceae</taxon>
        <taxon>Clostridium</taxon>
    </lineage>
</organism>
<feature type="domain" description="NAD-dependent epimerase/dehydratase" evidence="2">
    <location>
        <begin position="4"/>
        <end position="239"/>
    </location>
</feature>
<accession>Q97KX2</accession>
<name>Q97KX2_CLOAB</name>
<dbReference type="eggNOG" id="COG0451">
    <property type="taxonomic scope" value="Bacteria"/>
</dbReference>
<evidence type="ECO:0000313" key="4">
    <source>
        <dbReference type="Proteomes" id="UP000000814"/>
    </source>
</evidence>